<sequence>MAASRMNIQRGVRSNFDADDILDLLANDDSEIKLLSNEEDGVSVVQQDVNVNDEFEEDELAQQGEASQESEKV</sequence>
<keyword evidence="2" id="KW-1185">Reference proteome</keyword>
<reference evidence="1" key="1">
    <citation type="submission" date="2021-03" db="EMBL/GenBank/DDBJ databases">
        <authorList>
            <person name="Tran Van P."/>
        </authorList>
    </citation>
    <scope>NUCLEOTIDE SEQUENCE</scope>
</reference>
<evidence type="ECO:0000313" key="1">
    <source>
        <dbReference type="EMBL" id="CAG2063967.1"/>
    </source>
</evidence>
<evidence type="ECO:0000313" key="2">
    <source>
        <dbReference type="Proteomes" id="UP001153148"/>
    </source>
</evidence>
<comment type="caution">
    <text evidence="1">The sequence shown here is derived from an EMBL/GenBank/DDBJ whole genome shotgun (WGS) entry which is preliminary data.</text>
</comment>
<accession>A0ABN7P817</accession>
<dbReference type="EMBL" id="CAJPIN010030447">
    <property type="protein sequence ID" value="CAG2063967.1"/>
    <property type="molecule type" value="Genomic_DNA"/>
</dbReference>
<organism evidence="1 2">
    <name type="scientific">Timema podura</name>
    <name type="common">Walking stick</name>
    <dbReference type="NCBI Taxonomy" id="61482"/>
    <lineage>
        <taxon>Eukaryota</taxon>
        <taxon>Metazoa</taxon>
        <taxon>Ecdysozoa</taxon>
        <taxon>Arthropoda</taxon>
        <taxon>Hexapoda</taxon>
        <taxon>Insecta</taxon>
        <taxon>Pterygota</taxon>
        <taxon>Neoptera</taxon>
        <taxon>Polyneoptera</taxon>
        <taxon>Phasmatodea</taxon>
        <taxon>Timematodea</taxon>
        <taxon>Timematoidea</taxon>
        <taxon>Timematidae</taxon>
        <taxon>Timema</taxon>
    </lineage>
</organism>
<name>A0ABN7P817_TIMPD</name>
<dbReference type="Proteomes" id="UP001153148">
    <property type="component" value="Unassembled WGS sequence"/>
</dbReference>
<gene>
    <name evidence="1" type="ORF">TPAB3V08_LOCUS10914</name>
</gene>
<protein>
    <submittedName>
        <fullName evidence="1">Uncharacterized protein</fullName>
    </submittedName>
</protein>
<proteinExistence type="predicted"/>